<evidence type="ECO:0000313" key="2">
    <source>
        <dbReference type="Proteomes" id="UP001208570"/>
    </source>
</evidence>
<reference evidence="1" key="1">
    <citation type="journal article" date="2023" name="Mol. Biol. Evol.">
        <title>Third-Generation Sequencing Reveals the Adaptive Role of the Epigenome in Three Deep-Sea Polychaetes.</title>
        <authorList>
            <person name="Perez M."/>
            <person name="Aroh O."/>
            <person name="Sun Y."/>
            <person name="Lan Y."/>
            <person name="Juniper S.K."/>
            <person name="Young C.R."/>
            <person name="Angers B."/>
            <person name="Qian P.Y."/>
        </authorList>
    </citation>
    <scope>NUCLEOTIDE SEQUENCE</scope>
    <source>
        <strain evidence="1">P08H-3</strain>
    </source>
</reference>
<keyword evidence="2" id="KW-1185">Reference proteome</keyword>
<name>A0AAD9JYQ9_9ANNE</name>
<organism evidence="1 2">
    <name type="scientific">Paralvinella palmiformis</name>
    <dbReference type="NCBI Taxonomy" id="53620"/>
    <lineage>
        <taxon>Eukaryota</taxon>
        <taxon>Metazoa</taxon>
        <taxon>Spiralia</taxon>
        <taxon>Lophotrochozoa</taxon>
        <taxon>Annelida</taxon>
        <taxon>Polychaeta</taxon>
        <taxon>Sedentaria</taxon>
        <taxon>Canalipalpata</taxon>
        <taxon>Terebellida</taxon>
        <taxon>Terebelliformia</taxon>
        <taxon>Alvinellidae</taxon>
        <taxon>Paralvinella</taxon>
    </lineage>
</organism>
<evidence type="ECO:0000313" key="1">
    <source>
        <dbReference type="EMBL" id="KAK2161391.1"/>
    </source>
</evidence>
<dbReference type="EMBL" id="JAODUP010000117">
    <property type="protein sequence ID" value="KAK2161391.1"/>
    <property type="molecule type" value="Genomic_DNA"/>
</dbReference>
<protein>
    <submittedName>
        <fullName evidence="1">Uncharacterized protein</fullName>
    </submittedName>
</protein>
<dbReference type="Proteomes" id="UP001208570">
    <property type="component" value="Unassembled WGS sequence"/>
</dbReference>
<proteinExistence type="predicted"/>
<accession>A0AAD9JYQ9</accession>
<dbReference type="AlphaFoldDB" id="A0AAD9JYQ9"/>
<comment type="caution">
    <text evidence="1">The sequence shown here is derived from an EMBL/GenBank/DDBJ whole genome shotgun (WGS) entry which is preliminary data.</text>
</comment>
<gene>
    <name evidence="1" type="ORF">LSH36_117g02031</name>
</gene>
<sequence length="187" mass="21864">MKKFVIPRGNTTTSGITSVILNATYFWNQIQNGSFWITVVTTSSDKNITVADKALAAQRFIYHRLDFVDDIKKCSSHGRLSTKEHSVVKLTEDAFLKRYYYNGPDSKENVGIYTSYLESTNWQQHDKIKLITKQMIAISEYLEKIWIKLSEFDNLVMWRYYGDYNGHIRIYPGLTLPKEYDHTKRAL</sequence>